<feature type="region of interest" description="Disordered" evidence="1">
    <location>
        <begin position="624"/>
        <end position="646"/>
    </location>
</feature>
<accession>A0AAV1PWI5</accession>
<reference evidence="3 4" key="1">
    <citation type="submission" date="2024-01" db="EMBL/GenBank/DDBJ databases">
        <authorList>
            <person name="Alioto T."/>
            <person name="Alioto T."/>
            <person name="Gomez Garrido J."/>
        </authorList>
    </citation>
    <scope>NUCLEOTIDE SEQUENCE [LARGE SCALE GENOMIC DNA]</scope>
</reference>
<protein>
    <submittedName>
        <fullName evidence="3">LOW QUALITY PROTEIN: spatacsin</fullName>
    </submittedName>
</protein>
<name>A0AAV1PWI5_SCOSC</name>
<evidence type="ECO:0000313" key="3">
    <source>
        <dbReference type="EMBL" id="CAK6975274.1"/>
    </source>
</evidence>
<evidence type="ECO:0000259" key="2">
    <source>
        <dbReference type="Pfam" id="PF14649"/>
    </source>
</evidence>
<dbReference type="GO" id="GO:0005737">
    <property type="term" value="C:cytoplasm"/>
    <property type="evidence" value="ECO:0007669"/>
    <property type="project" value="TreeGrafter"/>
</dbReference>
<feature type="domain" description="Spatacsin C-terminal" evidence="2">
    <location>
        <begin position="2055"/>
        <end position="2345"/>
    </location>
</feature>
<dbReference type="PANTHER" id="PTHR13650">
    <property type="entry name" value="SPATACSIN"/>
    <property type="match status" value="1"/>
</dbReference>
<dbReference type="InterPro" id="IPR028107">
    <property type="entry name" value="Spatacsin_C_dom"/>
</dbReference>
<dbReference type="GO" id="GO:0045202">
    <property type="term" value="C:synapse"/>
    <property type="evidence" value="ECO:0007669"/>
    <property type="project" value="TreeGrafter"/>
</dbReference>
<comment type="caution">
    <text evidence="3">The sequence shown here is derived from an EMBL/GenBank/DDBJ whole genome shotgun (WGS) entry which is preliminary data.</text>
</comment>
<dbReference type="GO" id="GO:0007268">
    <property type="term" value="P:chemical synaptic transmission"/>
    <property type="evidence" value="ECO:0007669"/>
    <property type="project" value="TreeGrafter"/>
</dbReference>
<gene>
    <name evidence="3" type="ORF">FSCOSCO3_A032374</name>
</gene>
<dbReference type="GO" id="GO:0008088">
    <property type="term" value="P:axo-dendritic transport"/>
    <property type="evidence" value="ECO:0007669"/>
    <property type="project" value="TreeGrafter"/>
</dbReference>
<organism evidence="3 4">
    <name type="scientific">Scomber scombrus</name>
    <name type="common">Atlantic mackerel</name>
    <name type="synonym">Scomber vernalis</name>
    <dbReference type="NCBI Taxonomy" id="13677"/>
    <lineage>
        <taxon>Eukaryota</taxon>
        <taxon>Metazoa</taxon>
        <taxon>Chordata</taxon>
        <taxon>Craniata</taxon>
        <taxon>Vertebrata</taxon>
        <taxon>Euteleostomi</taxon>
        <taxon>Actinopterygii</taxon>
        <taxon>Neopterygii</taxon>
        <taxon>Teleostei</taxon>
        <taxon>Neoteleostei</taxon>
        <taxon>Acanthomorphata</taxon>
        <taxon>Pelagiaria</taxon>
        <taxon>Scombriformes</taxon>
        <taxon>Scombridae</taxon>
        <taxon>Scomber</taxon>
    </lineage>
</organism>
<proteinExistence type="predicted"/>
<keyword evidence="4" id="KW-1185">Reference proteome</keyword>
<dbReference type="Pfam" id="PF14649">
    <property type="entry name" value="Spatacsin_C"/>
    <property type="match status" value="1"/>
</dbReference>
<sequence length="2401" mass="268565">MLDAQQLEKMSIEVCVIPENQQCGEVADIQRAERAPGGSLLGCLDVQGSLLVWDPADRDAPPATVEGSYRDFCWEEVSVHSGGVSSIGLLAVGSQCDLKLLEVETEPPASITPLCVYECPADRLLQAIREKDQSVCELRSVSVLSFSAGRCCVLLNGGWLLQVQWQQTEEELQTFTCCNIQLIDRDAHRAVHHCVCRETLFTLSSTGLISVYNISDGSLLATIDLPAYLSSDLIEEEFVSSSPSFSSSSSFCFLQVSADLSTAVAVTQSHDAIAVDLNHYFRIYPDHLLCAAPPARLPLRPQNPRDEDSLLSSNCCLAALGSTFSTDRSWEARLASMTSRVQQPVSSSSSSSSSSWSSSLPHLESRLAPSSTPSRVPHGGVTVALSVPASSSPSQLTVSEFSALLTFVSPGNRQTTVALWELESGSVSYHQAEGEAAPVQSCGELHHTLLLKKSGVFQVLFSVSQQDLLSRLMLFGSAATVDAVCHLNSWGRCSIPIHALQAGLKNRQLDTVDFYLKSKENVLYPSTAFGPADEPAASTLSLTDSVQELCPALDLLCSAVRDSNSEAQSRQFSEQLLNITMSFVNTQIRCVLTNTHHEDAGVQSCVDILDRYVTELRSYMKRFPWPAGGDTSSTETAAPAEKEAQEDEWELLSTEEVVCQSILTNQIPRAQAVLKRRSRPEQRLSSLRTEGLRQVFSCLQQRDLQTANMLLTNMGFSVKKQLHSICLYTDDKELREFVVEELLRRSYFLEEEMQSVEFIRQMEKLGSLPASRCPANTSSQRVAHMARMEAGGEAVLKELVGQRRSEEEEELWRNLRLDWVRNWNQSSQTAVLLSRLQHTELTSCDLAVLWRYLTALHDQHRVIDWIQNSEASGATRWPELTPELVNNNTVCSSYMKENILDLLARRGVFIPEELADLEQLLWRLAQGGGVMASTPPVPQYRSPLGLDLHSLFISFCLERSLQYLLYAYLEHYRLTPRNCPLLANQSLSESQPWFEMLVKIQEITRDLSDPGLVFQASLTSAQVLLPGSQASLSSLLLEGHSLLALAAIMFSPGGIDQVVFQGEKSGRSEKTVDPQLLKMALATHPKLKAALFPAGPRGNNQPSDISVYHLLQSLHPLDPSRLFGWQAANTLNSTETTELPHFSSPHLVNKFALVENLDYLYYLRHGRPSFAYATFLVQQLSGCSDVRLLLQQALQQVYRLALQCFNVASVASAAVCFCELLGVCSLKLRVDIRAMNVILQHWNQQNTHITPAQHLHTLVSKGVKLVEAELGASEELIGYLEAAVTDSLEQKGVGRSSYEASQDWALPVQFCQLHCLNLSSVYPAHCAADGQFIYFLLFVQLHNFPPQQVRSLAAQFGPALQAHLSLAFQELQVYNQRKSDDAEEQTGSLNTEEPPCCPEQPKELFQVLLQSQEEAAASSYLLQEALVQHCPTLAVLAACQQVPELLPCLCVWVLTSVDDVTAKEATYHLAETPQYHEWTLHDLSIIWRTLLERGHVRPLLRGFELFQRDCPLVLVLRMFELCCDYRNFSEAKGKLLDFQRMLITLRNSGPAPPGGLPLQWVESQASVLLLTMLQRCSSQYDLHRLLQLLADVDKLLKSNGPDFRKLSQLSQVLQGSEVSISPRLLQCTSPSVQQQEFQAAVDALQARGRYSQARQVAQLAGLPIHRLLLSQLLQEVNSQRAKRQWGRLETRVSFWRKCHEQLKADSTDPESASQFFLSQAESDSTQAETELLDVQERCLLLGLAAHWLSLHSPAPLDQVESLEKKLWMSRVRQHILTVAMEKESVFNLPPPAVTPEMNTYEVFMKEFSFSNISDLNTETWLCLEGLTGPTEEQQEQSITSALSPQERRVLAKLIGQLLDEGSIHEASRVCRYFSLYHPDMWVVLRCRGLASGELNPEPQEEASEAPERKLLTTSHSFSSLSSFVMLPLEDDVAIQLQKLVDQCRHGNNYCKQVLSLYQLSKELQCSFSQICKEEPRSVLEKLLLSDQSERFRKAQAFIKAQSFSADTVAELVSSAVVQALLASTQDLQPERQVFRPSEGRDSLMQLIKLCDDPNLVGVKLLENLNSVPLRDLNCIVELLIVAHDCFSLTCNMEGIVRVLQAARHLSHTYLAPGEHFSLLVRLLTGISRYNEMTYIFDLLHQNHRFEMLLRKKLDTDRGQSSSLKTALLDYIKRCLPADSEKHNMVALCFSMRREIGENHEIAARTQLKIIESQDWVVTPELKSSLVKVLGLLKDAAESFSKDSCVRQASRCVRMAKLVALQLHFLNQGSDLRVINLRPAEMLKAVMALPRCYQVFVVSEACGYSPDWVEILYQKVILNGDFAYLEELKRHRPLTSGLFEDIFKKLDGAPSSVTPNVKRLLTHCDDVYSRYRLAYQQNLHDVTKTLLQDTKTCSYLNDKLAS</sequence>
<dbReference type="Proteomes" id="UP001314229">
    <property type="component" value="Unassembled WGS sequence"/>
</dbReference>
<dbReference type="GO" id="GO:0030424">
    <property type="term" value="C:axon"/>
    <property type="evidence" value="ECO:0007669"/>
    <property type="project" value="TreeGrafter"/>
</dbReference>
<dbReference type="InterPro" id="IPR028103">
    <property type="entry name" value="Spatacsin"/>
</dbReference>
<dbReference type="EMBL" id="CAWUFR010000292">
    <property type="protein sequence ID" value="CAK6975274.1"/>
    <property type="molecule type" value="Genomic_DNA"/>
</dbReference>
<evidence type="ECO:0000256" key="1">
    <source>
        <dbReference type="SAM" id="MobiDB-lite"/>
    </source>
</evidence>
<evidence type="ECO:0000313" key="4">
    <source>
        <dbReference type="Proteomes" id="UP001314229"/>
    </source>
</evidence>
<dbReference type="GO" id="GO:0007409">
    <property type="term" value="P:axonogenesis"/>
    <property type="evidence" value="ECO:0007669"/>
    <property type="project" value="TreeGrafter"/>
</dbReference>
<dbReference type="PANTHER" id="PTHR13650:SF0">
    <property type="entry name" value="SPATACSIN"/>
    <property type="match status" value="1"/>
</dbReference>
<dbReference type="GO" id="GO:0030425">
    <property type="term" value="C:dendrite"/>
    <property type="evidence" value="ECO:0007669"/>
    <property type="project" value="TreeGrafter"/>
</dbReference>
<dbReference type="GO" id="GO:0048489">
    <property type="term" value="P:synaptic vesicle transport"/>
    <property type="evidence" value="ECO:0007669"/>
    <property type="project" value="TreeGrafter"/>
</dbReference>